<reference evidence="1 2" key="1">
    <citation type="submission" date="2020-03" db="EMBL/GenBank/DDBJ databases">
        <authorList>
            <person name="Pitt A."/>
            <person name="Hahn M.W."/>
        </authorList>
    </citation>
    <scope>NUCLEOTIDE SEQUENCE [LARGE SCALE GENOMIC DNA]</scope>
    <source>
        <strain evidence="1 2">5A-MARBSE</strain>
    </source>
</reference>
<name>A0ABT4JJ46_9BACT</name>
<organism evidence="1 2">
    <name type="scientific">Aquirufa ecclesiirivi</name>
    <dbReference type="NCBI Taxonomy" id="2715124"/>
    <lineage>
        <taxon>Bacteria</taxon>
        <taxon>Pseudomonadati</taxon>
        <taxon>Bacteroidota</taxon>
        <taxon>Cytophagia</taxon>
        <taxon>Cytophagales</taxon>
        <taxon>Flectobacillaceae</taxon>
        <taxon>Aquirufa</taxon>
    </lineage>
</organism>
<proteinExistence type="predicted"/>
<keyword evidence="2" id="KW-1185">Reference proteome</keyword>
<accession>A0ABT4JJ46</accession>
<dbReference type="Proteomes" id="UP001321186">
    <property type="component" value="Unassembled WGS sequence"/>
</dbReference>
<comment type="caution">
    <text evidence="1">The sequence shown here is derived from an EMBL/GenBank/DDBJ whole genome shotgun (WGS) entry which is preliminary data.</text>
</comment>
<sequence length="344" mass="40061">MNEIRQEEYEIQNFVNEVLIPSFPNWTLKSFGTFKKVNSKANTFFGEASKTQIFEGTPYQYIGNCQFLHFTSLISLKAILDCGWLRMSEFGNLSDNTEFVYAASSVFGGELEFSKVDLDSIKETLFSLSACEVSQENNIDPYLWNVYGDQGKGVSIEYEFSNFKVYDYLFGNVRYGIESLDLLKEVFHNFNIYKKSNRGIYPTNFLNLISDILVFHKAGQFKSEKEVRLFWRSEKSSWEKHEKFLIYKDFNTIQEVRYFAKLFLKGRNPFFANGDVSDVMKNEILGVIPQVEIKKITLGSNISIGKKLDILDLLNELKKKHNYEYSIFHLNADSEIRPFFKLVK</sequence>
<evidence type="ECO:0000313" key="1">
    <source>
        <dbReference type="EMBL" id="MCZ2475785.1"/>
    </source>
</evidence>
<evidence type="ECO:0000313" key="2">
    <source>
        <dbReference type="Proteomes" id="UP001321186"/>
    </source>
</evidence>
<dbReference type="RefSeq" id="WP_269010386.1">
    <property type="nucleotide sequence ID" value="NZ_JAANOH010000004.1"/>
</dbReference>
<protein>
    <submittedName>
        <fullName evidence="1">DUF2971 domain-containing protein</fullName>
    </submittedName>
</protein>
<gene>
    <name evidence="1" type="ORF">G9H61_10025</name>
</gene>
<dbReference type="EMBL" id="JAANOH010000004">
    <property type="protein sequence ID" value="MCZ2475785.1"/>
    <property type="molecule type" value="Genomic_DNA"/>
</dbReference>